<comment type="subcellular location">
    <subcellularLocation>
        <location evidence="1">Cell membrane</location>
        <topology evidence="1">Multi-pass membrane protein</topology>
    </subcellularLocation>
</comment>
<keyword evidence="3" id="KW-0813">Transport</keyword>
<dbReference type="InterPro" id="IPR037294">
    <property type="entry name" value="ABC_BtuC-like"/>
</dbReference>
<dbReference type="PANTHER" id="PTHR30472">
    <property type="entry name" value="FERRIC ENTEROBACTIN TRANSPORT SYSTEM PERMEASE PROTEIN"/>
    <property type="match status" value="1"/>
</dbReference>
<dbReference type="GO" id="GO:0022857">
    <property type="term" value="F:transmembrane transporter activity"/>
    <property type="evidence" value="ECO:0007669"/>
    <property type="project" value="InterPro"/>
</dbReference>
<dbReference type="PANTHER" id="PTHR30472:SF25">
    <property type="entry name" value="ABC TRANSPORTER PERMEASE PROTEIN MJ0876-RELATED"/>
    <property type="match status" value="1"/>
</dbReference>
<dbReference type="Gene3D" id="1.10.3470.10">
    <property type="entry name" value="ABC transporter involved in vitamin B12 uptake, BtuC"/>
    <property type="match status" value="1"/>
</dbReference>
<evidence type="ECO:0000256" key="3">
    <source>
        <dbReference type="ARBA" id="ARBA00022448"/>
    </source>
</evidence>
<reference evidence="9" key="1">
    <citation type="journal article" date="2015" name="Nature">
        <title>Complex archaea that bridge the gap between prokaryotes and eukaryotes.</title>
        <authorList>
            <person name="Spang A."/>
            <person name="Saw J.H."/>
            <person name="Jorgensen S.L."/>
            <person name="Zaremba-Niedzwiedzka K."/>
            <person name="Martijn J."/>
            <person name="Lind A.E."/>
            <person name="van Eijk R."/>
            <person name="Schleper C."/>
            <person name="Guy L."/>
            <person name="Ettema T.J."/>
        </authorList>
    </citation>
    <scope>NUCLEOTIDE SEQUENCE</scope>
</reference>
<feature type="transmembrane region" description="Helical" evidence="8">
    <location>
        <begin position="294"/>
        <end position="317"/>
    </location>
</feature>
<feature type="transmembrane region" description="Helical" evidence="8">
    <location>
        <begin position="215"/>
        <end position="236"/>
    </location>
</feature>
<evidence type="ECO:0000256" key="8">
    <source>
        <dbReference type="SAM" id="Phobius"/>
    </source>
</evidence>
<evidence type="ECO:0000313" key="9">
    <source>
        <dbReference type="EMBL" id="KKN05460.1"/>
    </source>
</evidence>
<feature type="transmembrane region" description="Helical" evidence="8">
    <location>
        <begin position="256"/>
        <end position="282"/>
    </location>
</feature>
<evidence type="ECO:0000256" key="7">
    <source>
        <dbReference type="ARBA" id="ARBA00023136"/>
    </source>
</evidence>
<feature type="transmembrane region" description="Helical" evidence="8">
    <location>
        <begin position="73"/>
        <end position="93"/>
    </location>
</feature>
<evidence type="ECO:0000256" key="2">
    <source>
        <dbReference type="ARBA" id="ARBA00007935"/>
    </source>
</evidence>
<dbReference type="CDD" id="cd06550">
    <property type="entry name" value="TM_ABC_iron-siderophores_like"/>
    <property type="match status" value="1"/>
</dbReference>
<feature type="transmembrane region" description="Helical" evidence="8">
    <location>
        <begin position="135"/>
        <end position="153"/>
    </location>
</feature>
<accession>A0A0F9MDN1</accession>
<evidence type="ECO:0000256" key="6">
    <source>
        <dbReference type="ARBA" id="ARBA00022989"/>
    </source>
</evidence>
<sequence>MLLWFQSRKKLTIILLTALLFTTAIIAIASGPVSISPGLVFQSVLKKSLSSLGLNTINETPQFLRTIIFEIRIPRVILALLVGASLATSGVIFQALFKNPMADPYIIGVSAGGALGASVVLLLGFSFSFLGLSSVSIFAFIGSLLAAYTVYMIARVGGKVPVSSLLLSGIAIGSFLSAVMSFLMVLKGEGLHAIVFWLMGGLSAKGWAHVNMIYPFFIIGFFFAMLHVKDLNIILLGDERAAQLGVEVEKVKRKMLILGSLLAAAAVSVSGLIGFVGLMTPHIVRLIIGPDHKYLLPVSTLGGAIILLSADTVARVALAPSEIPLGIITALLGAPFFLMLLKGRRETFWERSAR</sequence>
<evidence type="ECO:0000256" key="1">
    <source>
        <dbReference type="ARBA" id="ARBA00004651"/>
    </source>
</evidence>
<dbReference type="GO" id="GO:0005886">
    <property type="term" value="C:plasma membrane"/>
    <property type="evidence" value="ECO:0007669"/>
    <property type="project" value="UniProtKB-SubCell"/>
</dbReference>
<evidence type="ECO:0000256" key="5">
    <source>
        <dbReference type="ARBA" id="ARBA00022692"/>
    </source>
</evidence>
<dbReference type="Pfam" id="PF01032">
    <property type="entry name" value="FecCD"/>
    <property type="match status" value="1"/>
</dbReference>
<dbReference type="FunFam" id="1.10.3470.10:FF:000001">
    <property type="entry name" value="Vitamin B12 ABC transporter permease BtuC"/>
    <property type="match status" value="1"/>
</dbReference>
<comment type="similarity">
    <text evidence="2">Belongs to the binding-protein-dependent transport system permease family. FecCD subfamily.</text>
</comment>
<protein>
    <recommendedName>
        <fullName evidence="10">Iron ABC transporter</fullName>
    </recommendedName>
</protein>
<dbReference type="SUPFAM" id="SSF81345">
    <property type="entry name" value="ABC transporter involved in vitamin B12 uptake, BtuC"/>
    <property type="match status" value="1"/>
</dbReference>
<feature type="transmembrane region" description="Helical" evidence="8">
    <location>
        <begin position="105"/>
        <end position="129"/>
    </location>
</feature>
<keyword evidence="5 8" id="KW-0812">Transmembrane</keyword>
<proteinExistence type="inferred from homology"/>
<name>A0A0F9MDN1_9ZZZZ</name>
<dbReference type="AlphaFoldDB" id="A0A0F9MDN1"/>
<evidence type="ECO:0008006" key="10">
    <source>
        <dbReference type="Google" id="ProtNLM"/>
    </source>
</evidence>
<dbReference type="InterPro" id="IPR000522">
    <property type="entry name" value="ABC_transptr_permease_BtuC"/>
</dbReference>
<keyword evidence="4" id="KW-1003">Cell membrane</keyword>
<comment type="caution">
    <text evidence="9">The sequence shown here is derived from an EMBL/GenBank/DDBJ whole genome shotgun (WGS) entry which is preliminary data.</text>
</comment>
<organism evidence="9">
    <name type="scientific">marine sediment metagenome</name>
    <dbReference type="NCBI Taxonomy" id="412755"/>
    <lineage>
        <taxon>unclassified sequences</taxon>
        <taxon>metagenomes</taxon>
        <taxon>ecological metagenomes</taxon>
    </lineage>
</organism>
<feature type="transmembrane region" description="Helical" evidence="8">
    <location>
        <begin position="323"/>
        <end position="341"/>
    </location>
</feature>
<gene>
    <name evidence="9" type="ORF">LCGC14_1087170</name>
</gene>
<keyword evidence="7 8" id="KW-0472">Membrane</keyword>
<dbReference type="EMBL" id="LAZR01004803">
    <property type="protein sequence ID" value="KKN05460.1"/>
    <property type="molecule type" value="Genomic_DNA"/>
</dbReference>
<dbReference type="GO" id="GO:0033214">
    <property type="term" value="P:siderophore-iron import into cell"/>
    <property type="evidence" value="ECO:0007669"/>
    <property type="project" value="TreeGrafter"/>
</dbReference>
<keyword evidence="6 8" id="KW-1133">Transmembrane helix</keyword>
<evidence type="ECO:0000256" key="4">
    <source>
        <dbReference type="ARBA" id="ARBA00022475"/>
    </source>
</evidence>
<feature type="transmembrane region" description="Helical" evidence="8">
    <location>
        <begin position="165"/>
        <end position="185"/>
    </location>
</feature>